<protein>
    <submittedName>
        <fullName evidence="3">Universal stress protein UspA</fullName>
    </submittedName>
</protein>
<dbReference type="Proteomes" id="UP000653099">
    <property type="component" value="Unassembled WGS sequence"/>
</dbReference>
<dbReference type="PANTHER" id="PTHR46268">
    <property type="entry name" value="STRESS RESPONSE PROTEIN NHAX"/>
    <property type="match status" value="1"/>
</dbReference>
<dbReference type="InterPro" id="IPR006015">
    <property type="entry name" value="Universal_stress_UspA"/>
</dbReference>
<evidence type="ECO:0000313" key="4">
    <source>
        <dbReference type="Proteomes" id="UP000653099"/>
    </source>
</evidence>
<feature type="domain" description="UspA" evidence="2">
    <location>
        <begin position="3"/>
        <end position="149"/>
    </location>
</feature>
<dbReference type="PANTHER" id="PTHR46268:SF24">
    <property type="entry name" value="UNIVERSAL STRESS PROTEIN"/>
    <property type="match status" value="1"/>
</dbReference>
<dbReference type="InterPro" id="IPR014729">
    <property type="entry name" value="Rossmann-like_a/b/a_fold"/>
</dbReference>
<reference evidence="3" key="2">
    <citation type="submission" date="2020-09" db="EMBL/GenBank/DDBJ databases">
        <authorList>
            <person name="Sun Q."/>
            <person name="Ohkuma M."/>
        </authorList>
    </citation>
    <scope>NUCLEOTIDE SEQUENCE</scope>
    <source>
        <strain evidence="3">JCM 14359</strain>
    </source>
</reference>
<dbReference type="SUPFAM" id="SSF52402">
    <property type="entry name" value="Adenine nucleotide alpha hydrolases-like"/>
    <property type="match status" value="1"/>
</dbReference>
<evidence type="ECO:0000259" key="2">
    <source>
        <dbReference type="Pfam" id="PF00582"/>
    </source>
</evidence>
<evidence type="ECO:0000313" key="3">
    <source>
        <dbReference type="EMBL" id="GGJ02762.1"/>
    </source>
</evidence>
<gene>
    <name evidence="3" type="ORF">GCM10008995_10680</name>
</gene>
<dbReference type="InterPro" id="IPR006016">
    <property type="entry name" value="UspA"/>
</dbReference>
<dbReference type="OrthoDB" id="105697at2157"/>
<dbReference type="CDD" id="cd00293">
    <property type="entry name" value="USP-like"/>
    <property type="match status" value="1"/>
</dbReference>
<dbReference type="Pfam" id="PF00582">
    <property type="entry name" value="Usp"/>
    <property type="match status" value="1"/>
</dbReference>
<dbReference type="PRINTS" id="PR01438">
    <property type="entry name" value="UNVRSLSTRESS"/>
</dbReference>
<dbReference type="EMBL" id="BMOC01000004">
    <property type="protein sequence ID" value="GGJ02762.1"/>
    <property type="molecule type" value="Genomic_DNA"/>
</dbReference>
<keyword evidence="4" id="KW-1185">Reference proteome</keyword>
<comment type="similarity">
    <text evidence="1">Belongs to the universal stress protein A family.</text>
</comment>
<dbReference type="RefSeq" id="WP_188786361.1">
    <property type="nucleotide sequence ID" value="NZ_BMOC01000004.1"/>
</dbReference>
<accession>A0A830EGF3</accession>
<evidence type="ECO:0000256" key="1">
    <source>
        <dbReference type="ARBA" id="ARBA00008791"/>
    </source>
</evidence>
<dbReference type="AlphaFoldDB" id="A0A830EGF3"/>
<dbReference type="Gene3D" id="3.40.50.620">
    <property type="entry name" value="HUPs"/>
    <property type="match status" value="1"/>
</dbReference>
<name>A0A830EGF3_9EURY</name>
<organism evidence="3 4">
    <name type="scientific">Halobellus salinus</name>
    <dbReference type="NCBI Taxonomy" id="931585"/>
    <lineage>
        <taxon>Archaea</taxon>
        <taxon>Methanobacteriati</taxon>
        <taxon>Methanobacteriota</taxon>
        <taxon>Stenosarchaea group</taxon>
        <taxon>Halobacteria</taxon>
        <taxon>Halobacteriales</taxon>
        <taxon>Haloferacaceae</taxon>
        <taxon>Halobellus</taxon>
    </lineage>
</organism>
<sequence length="149" mass="15688">MPTHVLVAVDGSPQSERAVTFVADEWGDASTTLLHVIDPIQAGSDAGVLPSGSEAWYQSAKERADNLLTEGRERLAVTRRDGDSGAARDIDTRTEVGRPAATIVEVGDDIDADHVVVGSHGRQGVSRLVLGSVAEGVVRRSPVPVTVVR</sequence>
<proteinExistence type="inferred from homology"/>
<reference evidence="3" key="1">
    <citation type="journal article" date="2014" name="Int. J. Syst. Evol. Microbiol.">
        <title>Complete genome sequence of Corynebacterium casei LMG S-19264T (=DSM 44701T), isolated from a smear-ripened cheese.</title>
        <authorList>
            <consortium name="US DOE Joint Genome Institute (JGI-PGF)"/>
            <person name="Walter F."/>
            <person name="Albersmeier A."/>
            <person name="Kalinowski J."/>
            <person name="Ruckert C."/>
        </authorList>
    </citation>
    <scope>NUCLEOTIDE SEQUENCE</scope>
    <source>
        <strain evidence="3">JCM 14359</strain>
    </source>
</reference>
<comment type="caution">
    <text evidence="3">The sequence shown here is derived from an EMBL/GenBank/DDBJ whole genome shotgun (WGS) entry which is preliminary data.</text>
</comment>